<dbReference type="AlphaFoldDB" id="A0A1B0FBZ5"/>
<dbReference type="InterPro" id="IPR025740">
    <property type="entry name" value="FAM110"/>
</dbReference>
<sequence length="749" mass="84681">MYPSLPKYVRSSAQQQQMPTPSQHQHKFSGNGANASHTFSSTMQTVPYALPISSGAFASQYSNLPKSYGASGVTVQRSHSAANTDMCRTYWGHNHASTMLYRSDRHHSKRKSAVELLAESKQYFVKSDMVIDRSNYGGNTLLMASGKRGRNANSNITLDEGKYNPGYVDTNYVSSAEVERRCNSSVPSVHHRQSSHVHHHHRHNHANTGCRGTNVAAAPAGSTMYRGKFRIMVGSDPNPGRDCLTRFKSDSYTETIGLNETKSVSFEEDVAIRLPPPPLYFSQPTTYANVYDSGDEPLVLTENYRPISPPAEYAEEPATNPNTMRVRYNYQRSYSHSHEMANGKTKHTATSYNINSHKSLPDLHTQINRHSPHSEILSCCSRGNRSIKSTGESSLNRDSGGSSGHYTHRSEPCYRQYRELERDFANGSKKYCSATTRVEYRRDSGSSTQHSNTSYCDYACKNLMIDNYDSNDYLLNFTTPEVPEAFQDDYIPPANSRLQTYSRNETRYSYSSSMQPMMGSSQGYMKHKSMSDEPIVQSPGSAPSVEDISPPPIQFKRQKCIRFKNHNRISLPQPAVVANVNEHTQNSYRRSDPTRYFFPKCFSAEEYPINATKITTIHQPYAQKDIKDQLASKTPLRHSQEFESNKETSSVLIDLEQFFDRLGLQDDKFHEIYTINKRRHSADTAESDNSTVFFSDVSTVDSMRLPDSTETQPQTTQAYRPSEPPSIVERNARIIKWLCNIRKAQGDMV</sequence>
<feature type="compositionally biased region" description="Polar residues" evidence="2">
    <location>
        <begin position="708"/>
        <end position="719"/>
    </location>
</feature>
<dbReference type="InterPro" id="IPR025741">
    <property type="entry name" value="FAM110_C"/>
</dbReference>
<keyword evidence="5" id="KW-1185">Reference proteome</keyword>
<dbReference type="PANTHER" id="PTHR14758">
    <property type="entry name" value="AGAP005440-PA"/>
    <property type="match status" value="1"/>
</dbReference>
<feature type="region of interest" description="Disordered" evidence="2">
    <location>
        <begin position="1"/>
        <end position="36"/>
    </location>
</feature>
<dbReference type="EMBL" id="CCAG010000101">
    <property type="status" value="NOT_ANNOTATED_CDS"/>
    <property type="molecule type" value="Genomic_DNA"/>
</dbReference>
<reference evidence="4" key="1">
    <citation type="submission" date="2020-05" db="UniProtKB">
        <authorList>
            <consortium name="EnsemblMetazoa"/>
        </authorList>
    </citation>
    <scope>IDENTIFICATION</scope>
    <source>
        <strain evidence="4">Yale</strain>
    </source>
</reference>
<dbReference type="PANTHER" id="PTHR14758:SF1">
    <property type="entry name" value="CENTROSOME-ASSOCIATED FAM110 C-TERMINAL DOMAIN-CONTAINING PROTEIN"/>
    <property type="match status" value="1"/>
</dbReference>
<dbReference type="Pfam" id="PF14160">
    <property type="entry name" value="FAM110_C"/>
    <property type="match status" value="1"/>
</dbReference>
<proteinExistence type="inferred from homology"/>
<feature type="compositionally biased region" description="Low complexity" evidence="2">
    <location>
        <begin position="11"/>
        <end position="23"/>
    </location>
</feature>
<feature type="domain" description="Centrosome-associated FAM110 C-terminal" evidence="3">
    <location>
        <begin position="643"/>
        <end position="744"/>
    </location>
</feature>
<organism evidence="4 5">
    <name type="scientific">Glossina morsitans morsitans</name>
    <name type="common">Savannah tsetse fly</name>
    <dbReference type="NCBI Taxonomy" id="37546"/>
    <lineage>
        <taxon>Eukaryota</taxon>
        <taxon>Metazoa</taxon>
        <taxon>Ecdysozoa</taxon>
        <taxon>Arthropoda</taxon>
        <taxon>Hexapoda</taxon>
        <taxon>Insecta</taxon>
        <taxon>Pterygota</taxon>
        <taxon>Neoptera</taxon>
        <taxon>Endopterygota</taxon>
        <taxon>Diptera</taxon>
        <taxon>Brachycera</taxon>
        <taxon>Muscomorpha</taxon>
        <taxon>Hippoboscoidea</taxon>
        <taxon>Glossinidae</taxon>
        <taxon>Glossina</taxon>
    </lineage>
</organism>
<dbReference type="EnsemblMetazoa" id="GMOY001081-RA">
    <property type="protein sequence ID" value="GMOY001081-PA"/>
    <property type="gene ID" value="GMOY001081"/>
</dbReference>
<dbReference type="PhylomeDB" id="A0A1B0FBZ5"/>
<evidence type="ECO:0000313" key="5">
    <source>
        <dbReference type="Proteomes" id="UP000092444"/>
    </source>
</evidence>
<protein>
    <recommendedName>
        <fullName evidence="3">Centrosome-associated FAM110 C-terminal domain-containing protein</fullName>
    </recommendedName>
</protein>
<feature type="region of interest" description="Disordered" evidence="2">
    <location>
        <begin position="703"/>
        <end position="724"/>
    </location>
</feature>
<evidence type="ECO:0000313" key="4">
    <source>
        <dbReference type="EnsemblMetazoa" id="GMOY001081-PA"/>
    </source>
</evidence>
<feature type="compositionally biased region" description="Low complexity" evidence="2">
    <location>
        <begin position="508"/>
        <end position="524"/>
    </location>
</feature>
<feature type="compositionally biased region" description="Polar residues" evidence="2">
    <location>
        <begin position="387"/>
        <end position="400"/>
    </location>
</feature>
<accession>A0A1B0FBZ5</accession>
<comment type="similarity">
    <text evidence="1">Belongs to the FAM110 family.</text>
</comment>
<feature type="region of interest" description="Disordered" evidence="2">
    <location>
        <begin position="498"/>
        <end position="526"/>
    </location>
</feature>
<evidence type="ECO:0000259" key="3">
    <source>
        <dbReference type="Pfam" id="PF14160"/>
    </source>
</evidence>
<name>A0A1B0FBZ5_GLOMM</name>
<feature type="region of interest" description="Disordered" evidence="2">
    <location>
        <begin position="387"/>
        <end position="409"/>
    </location>
</feature>
<evidence type="ECO:0000256" key="2">
    <source>
        <dbReference type="SAM" id="MobiDB-lite"/>
    </source>
</evidence>
<evidence type="ECO:0000256" key="1">
    <source>
        <dbReference type="ARBA" id="ARBA00010576"/>
    </source>
</evidence>
<dbReference type="Proteomes" id="UP000092444">
    <property type="component" value="Unassembled WGS sequence"/>
</dbReference>
<dbReference type="VEuPathDB" id="VectorBase:GMOY001081"/>